<proteinExistence type="inferred from homology"/>
<comment type="similarity">
    <text evidence="1">Belongs to the S-100 family.</text>
</comment>
<reference evidence="8" key="1">
    <citation type="submission" date="2025-08" db="UniProtKB">
        <authorList>
            <consortium name="RefSeq"/>
        </authorList>
    </citation>
    <scope>IDENTIFICATION</scope>
    <source>
        <tissue evidence="8">Muscle</tissue>
    </source>
</reference>
<dbReference type="InterPro" id="IPR011992">
    <property type="entry name" value="EF-hand-dom_pair"/>
</dbReference>
<dbReference type="GO" id="GO:0005615">
    <property type="term" value="C:extracellular space"/>
    <property type="evidence" value="ECO:0007669"/>
    <property type="project" value="TreeGrafter"/>
</dbReference>
<organism evidence="7 8">
    <name type="scientific">Hipposideros armiger</name>
    <name type="common">Great Himalayan leaf-nosed bat</name>
    <dbReference type="NCBI Taxonomy" id="186990"/>
    <lineage>
        <taxon>Eukaryota</taxon>
        <taxon>Metazoa</taxon>
        <taxon>Chordata</taxon>
        <taxon>Craniata</taxon>
        <taxon>Vertebrata</taxon>
        <taxon>Euteleostomi</taxon>
        <taxon>Mammalia</taxon>
        <taxon>Eutheria</taxon>
        <taxon>Laurasiatheria</taxon>
        <taxon>Chiroptera</taxon>
        <taxon>Yinpterochiroptera</taxon>
        <taxon>Rhinolophoidea</taxon>
        <taxon>Hipposideridae</taxon>
        <taxon>Hipposideros</taxon>
    </lineage>
</organism>
<dbReference type="Proteomes" id="UP000694851">
    <property type="component" value="Unplaced"/>
</dbReference>
<dbReference type="GO" id="GO:0005737">
    <property type="term" value="C:cytoplasm"/>
    <property type="evidence" value="ECO:0007669"/>
    <property type="project" value="TreeGrafter"/>
</dbReference>
<evidence type="ECO:0000313" key="7">
    <source>
        <dbReference type="Proteomes" id="UP000694851"/>
    </source>
</evidence>
<dbReference type="AlphaFoldDB" id="A0A8B7QLH7"/>
<dbReference type="OrthoDB" id="26525at2759"/>
<keyword evidence="7" id="KW-1185">Reference proteome</keyword>
<evidence type="ECO:0000313" key="8">
    <source>
        <dbReference type="RefSeq" id="XP_019489027.1"/>
    </source>
</evidence>
<evidence type="ECO:0000259" key="6">
    <source>
        <dbReference type="Pfam" id="PF01023"/>
    </source>
</evidence>
<evidence type="ECO:0000256" key="2">
    <source>
        <dbReference type="ARBA" id="ARBA00018065"/>
    </source>
</evidence>
<dbReference type="InterPro" id="IPR013787">
    <property type="entry name" value="S100_Ca-bd_sub"/>
</dbReference>
<dbReference type="GO" id="GO:0048306">
    <property type="term" value="F:calcium-dependent protein binding"/>
    <property type="evidence" value="ECO:0007669"/>
    <property type="project" value="TreeGrafter"/>
</dbReference>
<evidence type="ECO:0000256" key="5">
    <source>
        <dbReference type="ARBA" id="ARBA00033448"/>
    </source>
</evidence>
<dbReference type="Pfam" id="PF01023">
    <property type="entry name" value="S_100"/>
    <property type="match status" value="1"/>
</dbReference>
<accession>A0A8B7QLH7</accession>
<dbReference type="PANTHER" id="PTHR11639">
    <property type="entry name" value="S100 CALCIUM-BINDING PROTEIN"/>
    <property type="match status" value="1"/>
</dbReference>
<dbReference type="SUPFAM" id="SSF47473">
    <property type="entry name" value="EF-hand"/>
    <property type="match status" value="1"/>
</dbReference>
<evidence type="ECO:0000256" key="3">
    <source>
        <dbReference type="ARBA" id="ARBA00032653"/>
    </source>
</evidence>
<dbReference type="RefSeq" id="XP_019489027.1">
    <property type="nucleotide sequence ID" value="XM_019633482.1"/>
</dbReference>
<dbReference type="GO" id="GO:0005509">
    <property type="term" value="F:calcium ion binding"/>
    <property type="evidence" value="ECO:0007669"/>
    <property type="project" value="TreeGrafter"/>
</dbReference>
<gene>
    <name evidence="8" type="primary">LOC109377212</name>
</gene>
<evidence type="ECO:0000256" key="4">
    <source>
        <dbReference type="ARBA" id="ARBA00033060"/>
    </source>
</evidence>
<dbReference type="PANTHER" id="PTHR11639:SF74">
    <property type="entry name" value="PROTEIN S100-A10"/>
    <property type="match status" value="1"/>
</dbReference>
<dbReference type="KEGG" id="hai:109377212"/>
<dbReference type="Gene3D" id="1.10.238.10">
    <property type="entry name" value="EF-hand"/>
    <property type="match status" value="1"/>
</dbReference>
<name>A0A8B7QLH7_HIPAR</name>
<evidence type="ECO:0000256" key="1">
    <source>
        <dbReference type="ARBA" id="ARBA00007323"/>
    </source>
</evidence>
<protein>
    <recommendedName>
        <fullName evidence="2">Protein S100-A10</fullName>
    </recommendedName>
    <alternativeName>
        <fullName evidence="4">Calpactin I light chain</fullName>
    </alternativeName>
    <alternativeName>
        <fullName evidence="5">Calpactin-1 light chain</fullName>
    </alternativeName>
    <alternativeName>
        <fullName evidence="3">S100 calcium-binding protein A10</fullName>
    </alternativeName>
</protein>
<sequence>MSQQSDPASGQDLAQIPPQMECAMETMMFTFHKFAEDKGYLTKVLSGKKELPGFLENQKDPLAVEKIVKDVDQCCIGRAGFQSFSLIAGLTITYNDYFVIHKKCRRERSRQHGAITPALRVLPMSRLRKSLCPTASSCIRI</sequence>
<feature type="domain" description="S100/CaBP-9k-type calcium binding subdomain" evidence="6">
    <location>
        <begin position="20"/>
        <end position="43"/>
    </location>
</feature>
<dbReference type="GeneID" id="109377212"/>